<organism evidence="4 5">
    <name type="scientific">Salipiger thiooxidans</name>
    <dbReference type="NCBI Taxonomy" id="282683"/>
    <lineage>
        <taxon>Bacteria</taxon>
        <taxon>Pseudomonadati</taxon>
        <taxon>Pseudomonadota</taxon>
        <taxon>Alphaproteobacteria</taxon>
        <taxon>Rhodobacterales</taxon>
        <taxon>Roseobacteraceae</taxon>
        <taxon>Salipiger</taxon>
    </lineage>
</organism>
<dbReference type="GO" id="GO:0010181">
    <property type="term" value="F:FMN binding"/>
    <property type="evidence" value="ECO:0007669"/>
    <property type="project" value="InterPro"/>
</dbReference>
<dbReference type="PANTHER" id="PTHR30466">
    <property type="entry name" value="FLAVIN REDUCTASE"/>
    <property type="match status" value="1"/>
</dbReference>
<feature type="domain" description="Flavin reductase like" evidence="3">
    <location>
        <begin position="41"/>
        <end position="186"/>
    </location>
</feature>
<proteinExistence type="predicted"/>
<dbReference type="SUPFAM" id="SSF50475">
    <property type="entry name" value="FMN-binding split barrel"/>
    <property type="match status" value="1"/>
</dbReference>
<evidence type="ECO:0000313" key="4">
    <source>
        <dbReference type="EMBL" id="SDF33318.1"/>
    </source>
</evidence>
<dbReference type="AlphaFoldDB" id="A0A1G7K7M8"/>
<sequence>MRRARTDQERRQKVAMADAELPASDEPTRVHVSRDEFRNGMSLLAGAVNIVTTDGPAGRAGMTASAVCSVTDSPPTLLVCVNRSSSAGPAFLQNDAICVNTVGPSHQELAMTFGGRTGMEDRFAAAEWTTGASGAPILSGAVVSFDCRVSKRAVVGSHEVIFAEIVGITHTSGQPALAYFGRRFHELGE</sequence>
<dbReference type="GO" id="GO:0042602">
    <property type="term" value="F:riboflavin reductase (NADPH) activity"/>
    <property type="evidence" value="ECO:0007669"/>
    <property type="project" value="TreeGrafter"/>
</dbReference>
<evidence type="ECO:0000256" key="1">
    <source>
        <dbReference type="ARBA" id="ARBA00023002"/>
    </source>
</evidence>
<reference evidence="5" key="1">
    <citation type="submission" date="2016-10" db="EMBL/GenBank/DDBJ databases">
        <authorList>
            <person name="Varghese N."/>
            <person name="Submissions S."/>
        </authorList>
    </citation>
    <scope>NUCLEOTIDE SEQUENCE [LARGE SCALE GENOMIC DNA]</scope>
    <source>
        <strain evidence="5">DSM 10146</strain>
    </source>
</reference>
<protein>
    <submittedName>
        <fullName evidence="4">Flavin reductase</fullName>
    </submittedName>
</protein>
<dbReference type="Gene3D" id="2.30.110.10">
    <property type="entry name" value="Electron Transport, Fmn-binding Protein, Chain A"/>
    <property type="match status" value="1"/>
</dbReference>
<accession>A0A1G7K7M8</accession>
<dbReference type="InterPro" id="IPR050268">
    <property type="entry name" value="NADH-dep_flavin_reductase"/>
</dbReference>
<dbReference type="Proteomes" id="UP000198994">
    <property type="component" value="Unassembled WGS sequence"/>
</dbReference>
<gene>
    <name evidence="4" type="ORF">SAMN04488105_11793</name>
</gene>
<feature type="region of interest" description="Disordered" evidence="2">
    <location>
        <begin position="1"/>
        <end position="28"/>
    </location>
</feature>
<keyword evidence="1" id="KW-0560">Oxidoreductase</keyword>
<dbReference type="STRING" id="282683.SAMN04488105_11793"/>
<dbReference type="PANTHER" id="PTHR30466:SF1">
    <property type="entry name" value="FMN REDUCTASE (NADH) RUTF"/>
    <property type="match status" value="1"/>
</dbReference>
<feature type="compositionally biased region" description="Basic and acidic residues" evidence="2">
    <location>
        <begin position="1"/>
        <end position="12"/>
    </location>
</feature>
<dbReference type="InterPro" id="IPR002563">
    <property type="entry name" value="Flavin_Rdtase-like_dom"/>
</dbReference>
<dbReference type="Pfam" id="PF01613">
    <property type="entry name" value="Flavin_Reduct"/>
    <property type="match status" value="1"/>
</dbReference>
<keyword evidence="5" id="KW-1185">Reference proteome</keyword>
<evidence type="ECO:0000313" key="5">
    <source>
        <dbReference type="Proteomes" id="UP000198994"/>
    </source>
</evidence>
<name>A0A1G7K7M8_9RHOB</name>
<dbReference type="SMART" id="SM00903">
    <property type="entry name" value="Flavin_Reduct"/>
    <property type="match status" value="1"/>
</dbReference>
<dbReference type="GO" id="GO:0006208">
    <property type="term" value="P:pyrimidine nucleobase catabolic process"/>
    <property type="evidence" value="ECO:0007669"/>
    <property type="project" value="TreeGrafter"/>
</dbReference>
<evidence type="ECO:0000259" key="3">
    <source>
        <dbReference type="SMART" id="SM00903"/>
    </source>
</evidence>
<evidence type="ECO:0000256" key="2">
    <source>
        <dbReference type="SAM" id="MobiDB-lite"/>
    </source>
</evidence>
<dbReference type="InterPro" id="IPR012349">
    <property type="entry name" value="Split_barrel_FMN-bd"/>
</dbReference>
<dbReference type="EMBL" id="FNAV01000017">
    <property type="protein sequence ID" value="SDF33318.1"/>
    <property type="molecule type" value="Genomic_DNA"/>
</dbReference>